<sequence>MNKETEKSTSTVEAAPKLLLSVSPHIRSQTDVQVVMYWVVVALVPAMIWSVYVFGIRTLWLTLTSILTAVLVEALFQKVRGRPITVYDGSAIITGILLAYNVPPGVPYWLVVVGSASAIGVKQIFGGLGYNIWNPALLGRAVIMASWPVHMTTKWLAPKFGTLSGIDAVSSATPLSVLKEAHRVFADPTSLPQQIAQVKLGVSQLYSSQGLANLFWGNVGGCIGEVSVALLLLGAILLFAKKIIDWRIPITYVGTVAVLGWIFGGAKGFFTGNVLFQVMAGGLILGAFYMATDMVTSPVTRRGRLFFGVGCGIITVIIRAFGGYPEGVSYSILLMNATTPLIDHWTSPKKFGSAKQRN</sequence>
<evidence type="ECO:0000256" key="8">
    <source>
        <dbReference type="ARBA" id="ARBA00022989"/>
    </source>
</evidence>
<protein>
    <recommendedName>
        <fullName evidence="10">Ion-translocating oxidoreductase complex subunit D</fullName>
        <ecNumber evidence="10">7.-.-.-</ecNumber>
    </recommendedName>
    <alternativeName>
        <fullName evidence="10">Rnf electron transport complex subunit D</fullName>
    </alternativeName>
</protein>
<dbReference type="NCBIfam" id="TIGR01946">
    <property type="entry name" value="rnfD"/>
    <property type="match status" value="1"/>
</dbReference>
<keyword evidence="3 10" id="KW-0285">Flavoprotein</keyword>
<dbReference type="PANTHER" id="PTHR30578">
    <property type="entry name" value="ELECTRON TRANSPORT COMPLEX PROTEIN RNFD"/>
    <property type="match status" value="1"/>
</dbReference>
<keyword evidence="8 10" id="KW-1133">Transmembrane helix</keyword>
<evidence type="ECO:0000256" key="5">
    <source>
        <dbReference type="ARBA" id="ARBA00022692"/>
    </source>
</evidence>
<reference evidence="11 12" key="1">
    <citation type="submission" date="2019-03" db="EMBL/GenBank/DDBJ databases">
        <title>Metabolic potential of uncultured bacteria and archaea associated with petroleum seepage in deep-sea sediments.</title>
        <authorList>
            <person name="Dong X."/>
            <person name="Hubert C."/>
        </authorList>
    </citation>
    <scope>NUCLEOTIDE SEQUENCE [LARGE SCALE GENOMIC DNA]</scope>
    <source>
        <strain evidence="11">E44_bin18</strain>
    </source>
</reference>
<comment type="cofactor">
    <cofactor evidence="10">
        <name>FMN</name>
        <dbReference type="ChEBI" id="CHEBI:58210"/>
    </cofactor>
</comment>
<dbReference type="PANTHER" id="PTHR30578:SF0">
    <property type="entry name" value="ION-TRANSLOCATING OXIDOREDUCTASE COMPLEX SUBUNIT D"/>
    <property type="match status" value="1"/>
</dbReference>
<dbReference type="GO" id="GO:0022900">
    <property type="term" value="P:electron transport chain"/>
    <property type="evidence" value="ECO:0007669"/>
    <property type="project" value="UniProtKB-UniRule"/>
</dbReference>
<proteinExistence type="inferred from homology"/>
<comment type="subcellular location">
    <subcellularLocation>
        <location evidence="10">Cell membrane</location>
        <topology evidence="10">Multi-pass membrane protein</topology>
    </subcellularLocation>
</comment>
<keyword evidence="2 10" id="KW-0597">Phosphoprotein</keyword>
<dbReference type="EMBL" id="SOJN01000127">
    <property type="protein sequence ID" value="TET44390.1"/>
    <property type="molecule type" value="Genomic_DNA"/>
</dbReference>
<feature type="transmembrane region" description="Helical" evidence="10">
    <location>
        <begin position="58"/>
        <end position="76"/>
    </location>
</feature>
<keyword evidence="6 10" id="KW-1278">Translocase</keyword>
<keyword evidence="10" id="KW-1003">Cell membrane</keyword>
<name>A0A523UPC5_UNCT6</name>
<accession>A0A523UPC5</accession>
<dbReference type="GO" id="GO:0005886">
    <property type="term" value="C:plasma membrane"/>
    <property type="evidence" value="ECO:0007669"/>
    <property type="project" value="UniProtKB-SubCell"/>
</dbReference>
<evidence type="ECO:0000256" key="2">
    <source>
        <dbReference type="ARBA" id="ARBA00022553"/>
    </source>
</evidence>
<evidence type="ECO:0000313" key="11">
    <source>
        <dbReference type="EMBL" id="TET44390.1"/>
    </source>
</evidence>
<dbReference type="EC" id="7.-.-.-" evidence="10"/>
<dbReference type="Pfam" id="PF03116">
    <property type="entry name" value="NQR2_RnfD_RnfE"/>
    <property type="match status" value="1"/>
</dbReference>
<evidence type="ECO:0000256" key="1">
    <source>
        <dbReference type="ARBA" id="ARBA00022448"/>
    </source>
</evidence>
<keyword evidence="9 10" id="KW-0472">Membrane</keyword>
<comment type="caution">
    <text evidence="11">The sequence shown here is derived from an EMBL/GenBank/DDBJ whole genome shotgun (WGS) entry which is preliminary data.</text>
</comment>
<feature type="transmembrane region" description="Helical" evidence="10">
    <location>
        <begin position="270"/>
        <end position="291"/>
    </location>
</feature>
<keyword evidence="5 10" id="KW-0812">Transmembrane</keyword>
<evidence type="ECO:0000256" key="10">
    <source>
        <dbReference type="HAMAP-Rule" id="MF_00462"/>
    </source>
</evidence>
<evidence type="ECO:0000256" key="7">
    <source>
        <dbReference type="ARBA" id="ARBA00022982"/>
    </source>
</evidence>
<evidence type="ECO:0000256" key="4">
    <source>
        <dbReference type="ARBA" id="ARBA00022643"/>
    </source>
</evidence>
<feature type="transmembrane region" description="Helical" evidence="10">
    <location>
        <begin position="215"/>
        <end position="239"/>
    </location>
</feature>
<evidence type="ECO:0000256" key="6">
    <source>
        <dbReference type="ARBA" id="ARBA00022967"/>
    </source>
</evidence>
<dbReference type="Proteomes" id="UP000315525">
    <property type="component" value="Unassembled WGS sequence"/>
</dbReference>
<feature type="transmembrane region" description="Helical" evidence="10">
    <location>
        <begin position="34"/>
        <end position="52"/>
    </location>
</feature>
<evidence type="ECO:0000256" key="9">
    <source>
        <dbReference type="ARBA" id="ARBA00023136"/>
    </source>
</evidence>
<keyword evidence="4 10" id="KW-0288">FMN</keyword>
<evidence type="ECO:0000313" key="12">
    <source>
        <dbReference type="Proteomes" id="UP000315525"/>
    </source>
</evidence>
<comment type="similarity">
    <text evidence="10">Belongs to the NqrB/RnfD family.</text>
</comment>
<comment type="subunit">
    <text evidence="10">The complex is composed of six subunits: RnfA, RnfB, RnfC, RnfD, RnfE and RnfG.</text>
</comment>
<dbReference type="AlphaFoldDB" id="A0A523UPC5"/>
<organism evidence="11 12">
    <name type="scientific">candidate division TA06 bacterium</name>
    <dbReference type="NCBI Taxonomy" id="2250710"/>
    <lineage>
        <taxon>Bacteria</taxon>
        <taxon>Bacteria division TA06</taxon>
    </lineage>
</organism>
<dbReference type="InterPro" id="IPR004338">
    <property type="entry name" value="NqrB/RnfD"/>
</dbReference>
<dbReference type="InterPro" id="IPR011303">
    <property type="entry name" value="RnfD_bac"/>
</dbReference>
<dbReference type="GO" id="GO:0055085">
    <property type="term" value="P:transmembrane transport"/>
    <property type="evidence" value="ECO:0007669"/>
    <property type="project" value="InterPro"/>
</dbReference>
<dbReference type="HAMAP" id="MF_00462">
    <property type="entry name" value="RsxD_RnfD"/>
    <property type="match status" value="1"/>
</dbReference>
<feature type="modified residue" description="FMN phosphoryl threonine" evidence="10">
    <location>
        <position position="173"/>
    </location>
</feature>
<comment type="caution">
    <text evidence="10">Lacks conserved residue(s) required for the propagation of feature annotation.</text>
</comment>
<gene>
    <name evidence="10" type="primary">rnfD</name>
    <name evidence="11" type="ORF">E3J62_10570</name>
</gene>
<keyword evidence="1 10" id="KW-0813">Transport</keyword>
<feature type="transmembrane region" description="Helical" evidence="10">
    <location>
        <begin position="246"/>
        <end position="264"/>
    </location>
</feature>
<comment type="function">
    <text evidence="10">Part of a membrane-bound complex that couples electron transfer with translocation of ions across the membrane.</text>
</comment>
<feature type="transmembrane region" description="Helical" evidence="10">
    <location>
        <begin position="303"/>
        <end position="322"/>
    </location>
</feature>
<evidence type="ECO:0000256" key="3">
    <source>
        <dbReference type="ARBA" id="ARBA00022630"/>
    </source>
</evidence>
<keyword evidence="7 10" id="KW-0249">Electron transport</keyword>